<dbReference type="EMBL" id="FO681347">
    <property type="protein sequence ID" value="CCV63651.1"/>
    <property type="molecule type" value="Genomic_DNA"/>
</dbReference>
<accession>U4KQW1</accession>
<dbReference type="HOGENOM" id="CLU_2766379_0_0_14"/>
<reference evidence="2 3" key="1">
    <citation type="journal article" date="2013" name="J. Mol. Microbiol. Biotechnol.">
        <title>Analysis of the Complete Genomes of Acholeplasma brassicae , A. palmae and A. laidlawii and Their Comparison to the Obligate Parasites from ' Candidatus Phytoplasma'.</title>
        <authorList>
            <person name="Kube M."/>
            <person name="Siewert C."/>
            <person name="Migdoll A.M."/>
            <person name="Duduk B."/>
            <person name="Holz S."/>
            <person name="Rabus R."/>
            <person name="Seemuller E."/>
            <person name="Mitrovic J."/>
            <person name="Muller I."/>
            <person name="Buttner C."/>
            <person name="Reinhardt R."/>
        </authorList>
    </citation>
    <scope>NUCLEOTIDE SEQUENCE [LARGE SCALE GENOMIC DNA]</scope>
    <source>
        <strain evidence="2 3">J233</strain>
    </source>
</reference>
<proteinExistence type="predicted"/>
<organism evidence="2 3">
    <name type="scientific">Alteracholeplasma palmae (strain ATCC 49389 / J233)</name>
    <name type="common">Acholeplasma palmae</name>
    <dbReference type="NCBI Taxonomy" id="1318466"/>
    <lineage>
        <taxon>Bacteria</taxon>
        <taxon>Bacillati</taxon>
        <taxon>Mycoplasmatota</taxon>
        <taxon>Mollicutes</taxon>
        <taxon>Acholeplasmatales</taxon>
        <taxon>Acholeplasmataceae</taxon>
        <taxon>Acholeplasma</taxon>
    </lineage>
</organism>
<feature type="transmembrane region" description="Helical" evidence="1">
    <location>
        <begin position="7"/>
        <end position="29"/>
    </location>
</feature>
<evidence type="ECO:0000313" key="2">
    <source>
        <dbReference type="EMBL" id="CCV63651.1"/>
    </source>
</evidence>
<evidence type="ECO:0000256" key="1">
    <source>
        <dbReference type="SAM" id="Phobius"/>
    </source>
</evidence>
<feature type="transmembrane region" description="Helical" evidence="1">
    <location>
        <begin position="35"/>
        <end position="59"/>
    </location>
</feature>
<dbReference type="Proteomes" id="UP000032740">
    <property type="component" value="Chromosome"/>
</dbReference>
<protein>
    <submittedName>
        <fullName evidence="2">Uncharacterized protein</fullName>
    </submittedName>
</protein>
<gene>
    <name evidence="2" type="ORF">BN85400740</name>
</gene>
<dbReference type="AlphaFoldDB" id="U4KQW1"/>
<dbReference type="KEGG" id="apal:BN85400740"/>
<keyword evidence="1" id="KW-0812">Transmembrane</keyword>
<name>U4KQW1_ALTPJ</name>
<evidence type="ECO:0000313" key="3">
    <source>
        <dbReference type="Proteomes" id="UP000032740"/>
    </source>
</evidence>
<keyword evidence="1" id="KW-1133">Transmembrane helix</keyword>
<keyword evidence="1" id="KW-0472">Membrane</keyword>
<keyword evidence="3" id="KW-1185">Reference proteome</keyword>
<sequence length="69" mass="7750">MLKKDKNMNLLVFIVFSSTLTTISILLGNPVNKDYFYIMGLIVCVITISLVALLLVNMFKNRGINNGKK</sequence>